<dbReference type="AlphaFoldDB" id="A0AAN9C3D3"/>
<keyword evidence="7 10" id="KW-0378">Hydrolase</keyword>
<protein>
    <recommendedName>
        <fullName evidence="5 10">Glucosylceramidase</fullName>
        <ecNumber evidence="5 10">3.2.1.45</ecNumber>
    </recommendedName>
</protein>
<dbReference type="SUPFAM" id="SSF51011">
    <property type="entry name" value="Glycosyl hydrolase domain"/>
    <property type="match status" value="1"/>
</dbReference>
<dbReference type="PANTHER" id="PTHR11069">
    <property type="entry name" value="GLUCOSYLCERAMIDASE"/>
    <property type="match status" value="1"/>
</dbReference>
<dbReference type="SUPFAM" id="SSF51445">
    <property type="entry name" value="(Trans)glycosidases"/>
    <property type="match status" value="1"/>
</dbReference>
<dbReference type="InterPro" id="IPR033453">
    <property type="entry name" value="Glyco_hydro_30_TIM-barrel"/>
</dbReference>
<evidence type="ECO:0000256" key="4">
    <source>
        <dbReference type="ARBA" id="ARBA00005382"/>
    </source>
</evidence>
<keyword evidence="8 10" id="KW-0746">Sphingolipid metabolism</keyword>
<dbReference type="GO" id="GO:0030163">
    <property type="term" value="P:protein catabolic process"/>
    <property type="evidence" value="ECO:0007669"/>
    <property type="project" value="UniProtKB-ARBA"/>
</dbReference>
<accession>A0AAN9C3D3</accession>
<dbReference type="GO" id="GO:0008202">
    <property type="term" value="P:steroid metabolic process"/>
    <property type="evidence" value="ECO:0007669"/>
    <property type="project" value="UniProtKB-ARBA"/>
</dbReference>
<comment type="catalytic activity">
    <reaction evidence="1">
        <text>a beta-D-glucosyl-(1&lt;-&gt;1')-N-acylsphing-4-enine + H2O = an N-acylsphing-4-enine + D-glucose</text>
        <dbReference type="Rhea" id="RHEA:13269"/>
        <dbReference type="ChEBI" id="CHEBI:4167"/>
        <dbReference type="ChEBI" id="CHEBI:15377"/>
        <dbReference type="ChEBI" id="CHEBI:22801"/>
        <dbReference type="ChEBI" id="CHEBI:52639"/>
        <dbReference type="EC" id="3.2.1.45"/>
    </reaction>
    <physiologicalReaction direction="left-to-right" evidence="1">
        <dbReference type="Rhea" id="RHEA:13270"/>
    </physiologicalReaction>
</comment>
<evidence type="ECO:0000313" key="15">
    <source>
        <dbReference type="Proteomes" id="UP001374579"/>
    </source>
</evidence>
<dbReference type="GO" id="GO:0004348">
    <property type="term" value="F:glucosylceramidase activity"/>
    <property type="evidence" value="ECO:0007669"/>
    <property type="project" value="UniProtKB-EC"/>
</dbReference>
<dbReference type="PROSITE" id="PS51257">
    <property type="entry name" value="PROKAR_LIPOPROTEIN"/>
    <property type="match status" value="1"/>
</dbReference>
<keyword evidence="10" id="KW-0326">Glycosidase</keyword>
<evidence type="ECO:0000256" key="1">
    <source>
        <dbReference type="ARBA" id="ARBA00001013"/>
    </source>
</evidence>
<dbReference type="GO" id="GO:0007040">
    <property type="term" value="P:lysosome organization"/>
    <property type="evidence" value="ECO:0007669"/>
    <property type="project" value="UniProtKB-ARBA"/>
</dbReference>
<dbReference type="EMBL" id="JBAMIC010000001">
    <property type="protein sequence ID" value="KAK7115929.1"/>
    <property type="molecule type" value="Genomic_DNA"/>
</dbReference>
<dbReference type="InterPro" id="IPR017853">
    <property type="entry name" value="GH"/>
</dbReference>
<organism evidence="14 15">
    <name type="scientific">Littorina saxatilis</name>
    <dbReference type="NCBI Taxonomy" id="31220"/>
    <lineage>
        <taxon>Eukaryota</taxon>
        <taxon>Metazoa</taxon>
        <taxon>Spiralia</taxon>
        <taxon>Lophotrochozoa</taxon>
        <taxon>Mollusca</taxon>
        <taxon>Gastropoda</taxon>
        <taxon>Caenogastropoda</taxon>
        <taxon>Littorinimorpha</taxon>
        <taxon>Littorinoidea</taxon>
        <taxon>Littorinidae</taxon>
        <taxon>Littorina</taxon>
    </lineage>
</organism>
<evidence type="ECO:0000256" key="10">
    <source>
        <dbReference type="RuleBase" id="RU361188"/>
    </source>
</evidence>
<feature type="domain" description="Glycosyl hydrolase family 30 beta sandwich" evidence="13">
    <location>
        <begin position="449"/>
        <end position="511"/>
    </location>
</feature>
<feature type="chain" id="PRO_5043022918" description="Glucosylceramidase" evidence="11">
    <location>
        <begin position="26"/>
        <end position="514"/>
    </location>
</feature>
<evidence type="ECO:0000259" key="13">
    <source>
        <dbReference type="Pfam" id="PF17189"/>
    </source>
</evidence>
<dbReference type="GO" id="GO:0006914">
    <property type="term" value="P:autophagy"/>
    <property type="evidence" value="ECO:0007669"/>
    <property type="project" value="UniProtKB-ARBA"/>
</dbReference>
<comment type="similarity">
    <text evidence="4 10">Belongs to the glycosyl hydrolase 30 family.</text>
</comment>
<dbReference type="GO" id="GO:0016241">
    <property type="term" value="P:regulation of macroautophagy"/>
    <property type="evidence" value="ECO:0007669"/>
    <property type="project" value="UniProtKB-ARBA"/>
</dbReference>
<dbReference type="InterPro" id="IPR033452">
    <property type="entry name" value="GH30_C"/>
</dbReference>
<dbReference type="GO" id="GO:0010605">
    <property type="term" value="P:negative regulation of macromolecule metabolic process"/>
    <property type="evidence" value="ECO:0007669"/>
    <property type="project" value="UniProtKB-ARBA"/>
</dbReference>
<dbReference type="Pfam" id="PF02055">
    <property type="entry name" value="Glyco_hydro_30"/>
    <property type="match status" value="1"/>
</dbReference>
<dbReference type="PANTHER" id="PTHR11069:SF23">
    <property type="entry name" value="LYSOSOMAL ACID GLUCOSYLCERAMIDASE"/>
    <property type="match status" value="1"/>
</dbReference>
<name>A0AAN9C3D3_9CAEN</name>
<evidence type="ECO:0000256" key="2">
    <source>
        <dbReference type="ARBA" id="ARBA00004991"/>
    </source>
</evidence>
<dbReference type="Proteomes" id="UP001374579">
    <property type="component" value="Unassembled WGS sequence"/>
</dbReference>
<dbReference type="Gene3D" id="2.60.40.1180">
    <property type="entry name" value="Golgi alpha-mannosidase II"/>
    <property type="match status" value="1"/>
</dbReference>
<dbReference type="Gene3D" id="3.20.20.80">
    <property type="entry name" value="Glycosidases"/>
    <property type="match status" value="1"/>
</dbReference>
<keyword evidence="15" id="KW-1185">Reference proteome</keyword>
<dbReference type="GO" id="GO:0005764">
    <property type="term" value="C:lysosome"/>
    <property type="evidence" value="ECO:0007669"/>
    <property type="project" value="UniProtKB-ARBA"/>
</dbReference>
<reference evidence="14 15" key="1">
    <citation type="submission" date="2024-02" db="EMBL/GenBank/DDBJ databases">
        <title>Chromosome-scale genome assembly of the rough periwinkle Littorina saxatilis.</title>
        <authorList>
            <person name="De Jode A."/>
            <person name="Faria R."/>
            <person name="Formenti G."/>
            <person name="Sims Y."/>
            <person name="Smith T.P."/>
            <person name="Tracey A."/>
            <person name="Wood J.M.D."/>
            <person name="Zagrodzka Z.B."/>
            <person name="Johannesson K."/>
            <person name="Butlin R.K."/>
            <person name="Leder E.H."/>
        </authorList>
    </citation>
    <scope>NUCLEOTIDE SEQUENCE [LARGE SCALE GENOMIC DNA]</scope>
    <source>
        <strain evidence="14">Snail1</strain>
        <tissue evidence="14">Muscle</tissue>
    </source>
</reference>
<dbReference type="GO" id="GO:0042391">
    <property type="term" value="P:regulation of membrane potential"/>
    <property type="evidence" value="ECO:0007669"/>
    <property type="project" value="UniProtKB-ARBA"/>
</dbReference>
<dbReference type="GO" id="GO:0016758">
    <property type="term" value="F:hexosyltransferase activity"/>
    <property type="evidence" value="ECO:0007669"/>
    <property type="project" value="UniProtKB-ARBA"/>
</dbReference>
<feature type="signal peptide" evidence="11">
    <location>
        <begin position="1"/>
        <end position="25"/>
    </location>
</feature>
<evidence type="ECO:0000256" key="11">
    <source>
        <dbReference type="SAM" id="SignalP"/>
    </source>
</evidence>
<evidence type="ECO:0000259" key="12">
    <source>
        <dbReference type="Pfam" id="PF02055"/>
    </source>
</evidence>
<comment type="caution">
    <text evidence="14">The sequence shown here is derived from an EMBL/GenBank/DDBJ whole genome shotgun (WGS) entry which is preliminary data.</text>
</comment>
<keyword evidence="6 11" id="KW-0732">Signal</keyword>
<dbReference type="GO" id="GO:0005774">
    <property type="term" value="C:vacuolar membrane"/>
    <property type="evidence" value="ECO:0007669"/>
    <property type="project" value="UniProtKB-ARBA"/>
</dbReference>
<dbReference type="GO" id="GO:0006066">
    <property type="term" value="P:alcohol metabolic process"/>
    <property type="evidence" value="ECO:0007669"/>
    <property type="project" value="UniProtKB-ARBA"/>
</dbReference>
<evidence type="ECO:0000256" key="7">
    <source>
        <dbReference type="ARBA" id="ARBA00022801"/>
    </source>
</evidence>
<comment type="pathway">
    <text evidence="2">Sphingolipid metabolism.</text>
</comment>
<dbReference type="PRINTS" id="PR00843">
    <property type="entry name" value="GLHYDRLASE30"/>
</dbReference>
<dbReference type="GO" id="GO:0005102">
    <property type="term" value="F:signaling receptor binding"/>
    <property type="evidence" value="ECO:0007669"/>
    <property type="project" value="UniProtKB-ARBA"/>
</dbReference>
<evidence type="ECO:0000256" key="6">
    <source>
        <dbReference type="ARBA" id="ARBA00022729"/>
    </source>
</evidence>
<dbReference type="FunFam" id="3.20.20.80:FF:000030">
    <property type="entry name" value="Lysosomal acid glucosylceramidase"/>
    <property type="match status" value="1"/>
</dbReference>
<dbReference type="GO" id="GO:0032006">
    <property type="term" value="P:regulation of TOR signaling"/>
    <property type="evidence" value="ECO:0007669"/>
    <property type="project" value="UniProtKB-ARBA"/>
</dbReference>
<comment type="pathway">
    <text evidence="3">Lipid metabolism.</text>
</comment>
<dbReference type="GO" id="GO:0006680">
    <property type="term" value="P:glucosylceramide catabolic process"/>
    <property type="evidence" value="ECO:0007669"/>
    <property type="project" value="UniProtKB-ARBA"/>
</dbReference>
<evidence type="ECO:0000256" key="3">
    <source>
        <dbReference type="ARBA" id="ARBA00005189"/>
    </source>
</evidence>
<evidence type="ECO:0000256" key="5">
    <source>
        <dbReference type="ARBA" id="ARBA00012658"/>
    </source>
</evidence>
<keyword evidence="9 10" id="KW-0443">Lipid metabolism</keyword>
<dbReference type="EC" id="3.2.1.45" evidence="5 10"/>
<feature type="domain" description="Glycosyl hydrolase family 30 TIM-barrel" evidence="12">
    <location>
        <begin position="104"/>
        <end position="446"/>
    </location>
</feature>
<evidence type="ECO:0000256" key="8">
    <source>
        <dbReference type="ARBA" id="ARBA00022919"/>
    </source>
</evidence>
<dbReference type="Pfam" id="PF17189">
    <property type="entry name" value="Glyco_hydro_30C"/>
    <property type="match status" value="1"/>
</dbReference>
<proteinExistence type="inferred from homology"/>
<dbReference type="InterPro" id="IPR001139">
    <property type="entry name" value="Glyco_hydro_30"/>
</dbReference>
<dbReference type="GO" id="GO:0051246">
    <property type="term" value="P:regulation of protein metabolic process"/>
    <property type="evidence" value="ECO:0007669"/>
    <property type="project" value="UniProtKB-ARBA"/>
</dbReference>
<evidence type="ECO:0000256" key="9">
    <source>
        <dbReference type="ARBA" id="ARBA00023098"/>
    </source>
</evidence>
<sequence>MWSATRFTVSHFVLLLACLHQQACSTSSSLPCNLRGLGNGNSVCVCNATYCDTVTPLPQLTEGQVAVYSSSEDGERLAFSAAPFLKTSTGLVYEVLRNKTRQSIIGFGGAFTDSAGINIASLPQAAQDKLLQSYFAPEGIEYNIGRVPMASCDFSTHQYSYDDVDGDFQLQHFALAPEDLKYKIPFIQRAMAMSKRGIKMFGSPWSAPAWMKTNKNMTGNGTLIGQPGGPYYRTWANYFVRFLQEYQKHNITFWGLTAQNEPTDGYIYKHYFQAMGFTPEQQRDFIKLDLGPALHNNSFGDVKLMMLDDNRLLLPYWAEKVLSDPEAAKYVSGIGIHWYVDQFSPLLALDLTHQEFPDKFILATEATVKVVKIGVWDHAQSYASDILDDLNHWVTGWTDWNIALSTIGGPNWVHNLDNSPIFVNATAKEFYKQPMFYAMGHFSKFLPPGSVYLEMAVPSPSPYVKAAAFLRPDSNVAAVFLNMDSSSVLLSIKDGSRYVNFDMQPYSLRTFIWK</sequence>
<dbReference type="InterPro" id="IPR013780">
    <property type="entry name" value="Glyco_hydro_b"/>
</dbReference>
<evidence type="ECO:0000313" key="14">
    <source>
        <dbReference type="EMBL" id="KAK7115929.1"/>
    </source>
</evidence>
<gene>
    <name evidence="14" type="ORF">V1264_001711</name>
</gene>